<sequence length="412" mass="46236">ILGSFKVDNCDQPFPPIVKVLDTGYDLAKITWYSSRSVHPNLVPTHFSVDYCRIHCDKMFHPLINEGQSLLTKTAQQNAGLLSMLTSVFSKTQERFLDYVSTVVAGSEELDWKSGLSGSRHSSNSRSSLSHLRKATKADVDANQDNALYLDGLVPGALYLVRIQEKTHLVGGNGVFLSLCSHLLSVYFHELIYIYQKGKVKVQDNGMTVINSSHDDRMVQFVDAISVNKRRKFAIKNHKSPKKSHPLKGLMAEWKLKFQFNDPNAANTTTPHFAVGWCSKKAVKSIRPSLNTMHSGLTVNLPKNSECGIIFNKGSVWKGSVVVESNYSNPKGLWKVNDTILLRLDTIRGILEGHFPQGWFRASKTKHISISADDIVLFVWISENTKVSILEQKYEIKDEIIIEPLLPNINLL</sequence>
<proteinExistence type="predicted"/>
<evidence type="ECO:0000313" key="2">
    <source>
        <dbReference type="Proteomes" id="UP000023152"/>
    </source>
</evidence>
<dbReference type="Proteomes" id="UP000023152">
    <property type="component" value="Unassembled WGS sequence"/>
</dbReference>
<dbReference type="EMBL" id="ASPP01002421">
    <property type="protein sequence ID" value="ETO34612.1"/>
    <property type="molecule type" value="Genomic_DNA"/>
</dbReference>
<feature type="non-terminal residue" evidence="1">
    <location>
        <position position="1"/>
    </location>
</feature>
<organism evidence="1 2">
    <name type="scientific">Reticulomyxa filosa</name>
    <dbReference type="NCBI Taxonomy" id="46433"/>
    <lineage>
        <taxon>Eukaryota</taxon>
        <taxon>Sar</taxon>
        <taxon>Rhizaria</taxon>
        <taxon>Retaria</taxon>
        <taxon>Foraminifera</taxon>
        <taxon>Monothalamids</taxon>
        <taxon>Reticulomyxidae</taxon>
        <taxon>Reticulomyxa</taxon>
    </lineage>
</organism>
<keyword evidence="2" id="KW-1185">Reference proteome</keyword>
<name>X6PAD8_RETFI</name>
<accession>X6PAD8</accession>
<comment type="caution">
    <text evidence="1">The sequence shown here is derived from an EMBL/GenBank/DDBJ whole genome shotgun (WGS) entry which is preliminary data.</text>
</comment>
<gene>
    <name evidence="1" type="ORF">RFI_02479</name>
</gene>
<dbReference type="AlphaFoldDB" id="X6PAD8"/>
<reference evidence="1 2" key="1">
    <citation type="journal article" date="2013" name="Curr. Biol.">
        <title>The Genome of the Foraminiferan Reticulomyxa filosa.</title>
        <authorList>
            <person name="Glockner G."/>
            <person name="Hulsmann N."/>
            <person name="Schleicher M."/>
            <person name="Noegel A.A."/>
            <person name="Eichinger L."/>
            <person name="Gallinger C."/>
            <person name="Pawlowski J."/>
            <person name="Sierra R."/>
            <person name="Euteneuer U."/>
            <person name="Pillet L."/>
            <person name="Moustafa A."/>
            <person name="Platzer M."/>
            <person name="Groth M."/>
            <person name="Szafranski K."/>
            <person name="Schliwa M."/>
        </authorList>
    </citation>
    <scope>NUCLEOTIDE SEQUENCE [LARGE SCALE GENOMIC DNA]</scope>
</reference>
<evidence type="ECO:0000313" key="1">
    <source>
        <dbReference type="EMBL" id="ETO34612.1"/>
    </source>
</evidence>
<protein>
    <submittedName>
        <fullName evidence="1">Uncharacterized protein</fullName>
    </submittedName>
</protein>